<evidence type="ECO:0000313" key="4">
    <source>
        <dbReference type="Proteomes" id="UP000564964"/>
    </source>
</evidence>
<dbReference type="EMBL" id="JAGVWE010000004">
    <property type="protein sequence ID" value="MBS3063183.1"/>
    <property type="molecule type" value="Genomic_DNA"/>
</dbReference>
<evidence type="ECO:0000259" key="1">
    <source>
        <dbReference type="Pfam" id="PF04014"/>
    </source>
</evidence>
<gene>
    <name evidence="2" type="ORF">HA252_01005</name>
    <name evidence="3" type="ORF">J4203_04875</name>
</gene>
<dbReference type="EMBL" id="DUGH01000021">
    <property type="protein sequence ID" value="HIH15963.1"/>
    <property type="molecule type" value="Genomic_DNA"/>
</dbReference>
<comment type="caution">
    <text evidence="2">The sequence shown here is derived from an EMBL/GenBank/DDBJ whole genome shotgun (WGS) entry which is preliminary data.</text>
</comment>
<evidence type="ECO:0000313" key="3">
    <source>
        <dbReference type="EMBL" id="MBS3063183.1"/>
    </source>
</evidence>
<protein>
    <submittedName>
        <fullName evidence="2">AbrB/MazE/SpoVT family DNA-binding domain-containing protein</fullName>
    </submittedName>
</protein>
<dbReference type="InterPro" id="IPR007159">
    <property type="entry name" value="SpoVT-AbrB_dom"/>
</dbReference>
<dbReference type="Proteomes" id="UP000564964">
    <property type="component" value="Unassembled WGS sequence"/>
</dbReference>
<dbReference type="Proteomes" id="UP000678237">
    <property type="component" value="Unassembled WGS sequence"/>
</dbReference>
<organism evidence="2 4">
    <name type="scientific">Candidatus Iainarchaeum sp</name>
    <dbReference type="NCBI Taxonomy" id="3101447"/>
    <lineage>
        <taxon>Archaea</taxon>
        <taxon>Candidatus Iainarchaeota</taxon>
        <taxon>Candidatus Iainarchaeia</taxon>
        <taxon>Candidatus Iainarchaeales</taxon>
        <taxon>Candidatus Iainarchaeaceae</taxon>
        <taxon>Candidatus Iainarchaeum</taxon>
    </lineage>
</organism>
<keyword evidence="2" id="KW-0238">DNA-binding</keyword>
<name>A0A7J4JE04_9ARCH</name>
<dbReference type="SUPFAM" id="SSF89447">
    <property type="entry name" value="AbrB/MazE/MraZ-like"/>
    <property type="match status" value="1"/>
</dbReference>
<feature type="domain" description="SpoVT-AbrB" evidence="1">
    <location>
        <begin position="58"/>
        <end position="97"/>
    </location>
</feature>
<sequence length="98" mass="10954">MNCPQCGKKMAEGRDKTPEGIGYAYFKCGSCGEEIVNMSQLHAVAKEYREMKRYTAKISQWGESLALRIPKALAQEYGLKKDGRVTLVPEKKAIKIIA</sequence>
<proteinExistence type="predicted"/>
<dbReference type="InterPro" id="IPR037914">
    <property type="entry name" value="SpoVT-AbrB_sf"/>
</dbReference>
<dbReference type="GO" id="GO:0003677">
    <property type="term" value="F:DNA binding"/>
    <property type="evidence" value="ECO:0007669"/>
    <property type="project" value="UniProtKB-KW"/>
</dbReference>
<reference evidence="3" key="2">
    <citation type="submission" date="2021-03" db="EMBL/GenBank/DDBJ databases">
        <authorList>
            <person name="Jaffe A."/>
        </authorList>
    </citation>
    <scope>NUCLEOTIDE SEQUENCE</scope>
    <source>
        <strain evidence="3">RIFCSPLOWO2_01_FULL_58_19</strain>
    </source>
</reference>
<dbReference type="AlphaFoldDB" id="A0A7J4JE04"/>
<reference evidence="2" key="1">
    <citation type="journal article" date="2020" name="bioRxiv">
        <title>A rank-normalized archaeal taxonomy based on genome phylogeny resolves widespread incomplete and uneven classifications.</title>
        <authorList>
            <person name="Rinke C."/>
            <person name="Chuvochina M."/>
            <person name="Mussig A.J."/>
            <person name="Chaumeil P.-A."/>
            <person name="Waite D.W."/>
            <person name="Whitman W.B."/>
            <person name="Parks D.H."/>
            <person name="Hugenholtz P."/>
        </authorList>
    </citation>
    <scope>NUCLEOTIDE SEQUENCE</scope>
    <source>
        <strain evidence="2">UBA10219</strain>
    </source>
</reference>
<dbReference type="Gene3D" id="2.10.260.10">
    <property type="match status" value="1"/>
</dbReference>
<reference evidence="3" key="3">
    <citation type="submission" date="2021-05" db="EMBL/GenBank/DDBJ databases">
        <title>Protein family content uncovers lineage relationships and bacterial pathway maintenance mechanisms in DPANN archaea.</title>
        <authorList>
            <person name="Castelle C.J."/>
            <person name="Meheust R."/>
            <person name="Jaffe A.L."/>
            <person name="Seitz K."/>
            <person name="Gong X."/>
            <person name="Baker B.J."/>
            <person name="Banfield J.F."/>
        </authorList>
    </citation>
    <scope>NUCLEOTIDE SEQUENCE</scope>
    <source>
        <strain evidence="3">RIFCSPLOWO2_01_FULL_58_19</strain>
    </source>
</reference>
<accession>A0A7J4JE04</accession>
<evidence type="ECO:0000313" key="2">
    <source>
        <dbReference type="EMBL" id="HIH15963.1"/>
    </source>
</evidence>
<dbReference type="Pfam" id="PF04014">
    <property type="entry name" value="MazE_antitoxin"/>
    <property type="match status" value="1"/>
</dbReference>